<evidence type="ECO:0000313" key="2">
    <source>
        <dbReference type="Proteomes" id="UP000664940"/>
    </source>
</evidence>
<sequence>MKVWVTFFISQKCVLLKMKYAVCAGGASMKDRVEETRATILSTVSTKLRSWNVRCYWSRVSQEHPQVSLSACPSLSLFSLSPFSASLKSTGFAEQLICGSQATLRSHAPCSWYHSRALEDQKAHRLSP</sequence>
<organism evidence="1 2">
    <name type="scientific">Phyllostomus discolor</name>
    <name type="common">pale spear-nosed bat</name>
    <dbReference type="NCBI Taxonomy" id="89673"/>
    <lineage>
        <taxon>Eukaryota</taxon>
        <taxon>Metazoa</taxon>
        <taxon>Chordata</taxon>
        <taxon>Craniata</taxon>
        <taxon>Vertebrata</taxon>
        <taxon>Euteleostomi</taxon>
        <taxon>Mammalia</taxon>
        <taxon>Eutheria</taxon>
        <taxon>Laurasiatheria</taxon>
        <taxon>Chiroptera</taxon>
        <taxon>Yangochiroptera</taxon>
        <taxon>Phyllostomidae</taxon>
        <taxon>Phyllostominae</taxon>
        <taxon>Phyllostomus</taxon>
    </lineage>
</organism>
<gene>
    <name evidence="1" type="ORF">HJG60_011335</name>
</gene>
<name>A0A834E5H2_9CHIR</name>
<dbReference type="Proteomes" id="UP000664940">
    <property type="component" value="Unassembled WGS sequence"/>
</dbReference>
<evidence type="ECO:0000313" key="1">
    <source>
        <dbReference type="EMBL" id="KAF6104391.1"/>
    </source>
</evidence>
<reference evidence="1 2" key="1">
    <citation type="journal article" date="2020" name="Nature">
        <title>Six reference-quality genomes reveal evolution of bat adaptations.</title>
        <authorList>
            <person name="Jebb D."/>
            <person name="Huang Z."/>
            <person name="Pippel M."/>
            <person name="Hughes G.M."/>
            <person name="Lavrichenko K."/>
            <person name="Devanna P."/>
            <person name="Winkler S."/>
            <person name="Jermiin L.S."/>
            <person name="Skirmuntt E.C."/>
            <person name="Katzourakis A."/>
            <person name="Burkitt-Gray L."/>
            <person name="Ray D.A."/>
            <person name="Sullivan K.A.M."/>
            <person name="Roscito J.G."/>
            <person name="Kirilenko B.M."/>
            <person name="Davalos L.M."/>
            <person name="Corthals A.P."/>
            <person name="Power M.L."/>
            <person name="Jones G."/>
            <person name="Ransome R.D."/>
            <person name="Dechmann D.K.N."/>
            <person name="Locatelli A.G."/>
            <person name="Puechmaille S.J."/>
            <person name="Fedrigo O."/>
            <person name="Jarvis E.D."/>
            <person name="Hiller M."/>
            <person name="Vernes S.C."/>
            <person name="Myers E.W."/>
            <person name="Teeling E.C."/>
        </authorList>
    </citation>
    <scope>NUCLEOTIDE SEQUENCE [LARGE SCALE GENOMIC DNA]</scope>
    <source>
        <strain evidence="1">Bat1K_MPI-CBG_1</strain>
    </source>
</reference>
<comment type="caution">
    <text evidence="1">The sequence shown here is derived from an EMBL/GenBank/DDBJ whole genome shotgun (WGS) entry which is preliminary data.</text>
</comment>
<protein>
    <submittedName>
        <fullName evidence="1">Uncharacterized protein</fullName>
    </submittedName>
</protein>
<dbReference type="EMBL" id="JABVXQ010000006">
    <property type="protein sequence ID" value="KAF6104391.1"/>
    <property type="molecule type" value="Genomic_DNA"/>
</dbReference>
<dbReference type="AlphaFoldDB" id="A0A834E5H2"/>
<accession>A0A834E5H2</accession>
<proteinExistence type="predicted"/>